<protein>
    <recommendedName>
        <fullName evidence="1">MATH domain-containing protein</fullName>
    </recommendedName>
</protein>
<dbReference type="Gene3D" id="2.60.210.10">
    <property type="entry name" value="Apoptosis, Tumor Necrosis Factor Receptor Associated Protein 2, Chain A"/>
    <property type="match status" value="2"/>
</dbReference>
<feature type="domain" description="MATH" evidence="1">
    <location>
        <begin position="145"/>
        <end position="282"/>
    </location>
</feature>
<evidence type="ECO:0000313" key="2">
    <source>
        <dbReference type="EMBL" id="WOG81473.1"/>
    </source>
</evidence>
<organism evidence="2 3">
    <name type="scientific">Daucus carota subsp. sativus</name>
    <name type="common">Carrot</name>
    <dbReference type="NCBI Taxonomy" id="79200"/>
    <lineage>
        <taxon>Eukaryota</taxon>
        <taxon>Viridiplantae</taxon>
        <taxon>Streptophyta</taxon>
        <taxon>Embryophyta</taxon>
        <taxon>Tracheophyta</taxon>
        <taxon>Spermatophyta</taxon>
        <taxon>Magnoliopsida</taxon>
        <taxon>eudicotyledons</taxon>
        <taxon>Gunneridae</taxon>
        <taxon>Pentapetalae</taxon>
        <taxon>asterids</taxon>
        <taxon>campanulids</taxon>
        <taxon>Apiales</taxon>
        <taxon>Apiaceae</taxon>
        <taxon>Apioideae</taxon>
        <taxon>Scandiceae</taxon>
        <taxon>Daucinae</taxon>
        <taxon>Daucus</taxon>
        <taxon>Daucus sect. Daucus</taxon>
    </lineage>
</organism>
<dbReference type="PANTHER" id="PTHR46162:SF40">
    <property type="entry name" value="TRAF-LIKE FAMILY PROTEIN"/>
    <property type="match status" value="1"/>
</dbReference>
<dbReference type="PANTHER" id="PTHR46162">
    <property type="entry name" value="TRAF-LIKE FAMILY PROTEIN"/>
    <property type="match status" value="1"/>
</dbReference>
<reference evidence="2" key="1">
    <citation type="journal article" date="2016" name="Nat. Genet.">
        <title>A high-quality carrot genome assembly provides new insights into carotenoid accumulation and asterid genome evolution.</title>
        <authorList>
            <person name="Iorizzo M."/>
            <person name="Ellison S."/>
            <person name="Senalik D."/>
            <person name="Zeng P."/>
            <person name="Satapoomin P."/>
            <person name="Huang J."/>
            <person name="Bowman M."/>
            <person name="Iovene M."/>
            <person name="Sanseverino W."/>
            <person name="Cavagnaro P."/>
            <person name="Yildiz M."/>
            <person name="Macko-Podgorni A."/>
            <person name="Moranska E."/>
            <person name="Grzebelus E."/>
            <person name="Grzebelus D."/>
            <person name="Ashrafi H."/>
            <person name="Zheng Z."/>
            <person name="Cheng S."/>
            <person name="Spooner D."/>
            <person name="Van Deynze A."/>
            <person name="Simon P."/>
        </authorList>
    </citation>
    <scope>NUCLEOTIDE SEQUENCE</scope>
    <source>
        <tissue evidence="2">Leaf</tissue>
    </source>
</reference>
<dbReference type="SUPFAM" id="SSF49599">
    <property type="entry name" value="TRAF domain-like"/>
    <property type="match status" value="2"/>
</dbReference>
<dbReference type="CDD" id="cd09272">
    <property type="entry name" value="RNase_HI_RT_Ty1"/>
    <property type="match status" value="1"/>
</dbReference>
<dbReference type="InterPro" id="IPR002083">
    <property type="entry name" value="MATH/TRAF_dom"/>
</dbReference>
<dbReference type="CDD" id="cd00121">
    <property type="entry name" value="MATH"/>
    <property type="match status" value="2"/>
</dbReference>
<dbReference type="AlphaFoldDB" id="A0AAF0W4K6"/>
<gene>
    <name evidence="2" type="ORF">DCAR_0100620</name>
</gene>
<sequence length="450" mass="50869">MQAGKRILRYLLSNPGQGILLASSSAAQVQAYCDSDWASCPNTRRSTTGFCIFLGHSPVSWKSKKQNIVARSTAEAEYRAMALTACEITWITALLQDMGLTNLPPTVLQCDNMAAISIAANPVLHERTKHVEIDCHYIRDKLSLKGSNEGRVHRMPSQPPICRAEKYESAMFKASGYTWRLILYPNGNARRGGGGHISLYLAIEKTDSLPLGWEANVTYKMFVFDHNKDRYLTIQDEPRHQIRRFHRAKKESGFDRLITLETFNAAANGYLIDDSCVFGVEVFEVKDTGIGETIKMIEDPLEVTFDWKVCEFSRVCKEKLNGENLISEEFTVGKSKWHLRLYPNGDYCVKDRLGLFLELVEAPPSGKKVLVEFWLLIKNQGSDHYREYAGLYRWYSTSPTEFTSDVNKSWGPAEFLLLSDLKSKASGFIVNDTLLIQAKVKIKTEITGFS</sequence>
<dbReference type="SMART" id="SM00061">
    <property type="entry name" value="MATH"/>
    <property type="match status" value="2"/>
</dbReference>
<evidence type="ECO:0000313" key="3">
    <source>
        <dbReference type="Proteomes" id="UP000077755"/>
    </source>
</evidence>
<evidence type="ECO:0000259" key="1">
    <source>
        <dbReference type="PROSITE" id="PS50144"/>
    </source>
</evidence>
<dbReference type="Pfam" id="PF22486">
    <property type="entry name" value="MATH_2"/>
    <property type="match status" value="2"/>
</dbReference>
<keyword evidence="3" id="KW-1185">Reference proteome</keyword>
<dbReference type="Proteomes" id="UP000077755">
    <property type="component" value="Chromosome 1"/>
</dbReference>
<accession>A0AAF0W4K6</accession>
<name>A0AAF0W4K6_DAUCS</name>
<feature type="domain" description="MATH" evidence="1">
    <location>
        <begin position="302"/>
        <end position="440"/>
    </location>
</feature>
<dbReference type="InterPro" id="IPR008974">
    <property type="entry name" value="TRAF-like"/>
</dbReference>
<reference evidence="2" key="2">
    <citation type="submission" date="2022-03" db="EMBL/GenBank/DDBJ databases">
        <title>Draft title - Genomic analysis of global carrot germplasm unveils the trajectory of domestication and the origin of high carotenoid orange carrot.</title>
        <authorList>
            <person name="Iorizzo M."/>
            <person name="Ellison S."/>
            <person name="Senalik D."/>
            <person name="Macko-Podgorni A."/>
            <person name="Grzebelus D."/>
            <person name="Bostan H."/>
            <person name="Rolling W."/>
            <person name="Curaba J."/>
            <person name="Simon P."/>
        </authorList>
    </citation>
    <scope>NUCLEOTIDE SEQUENCE</scope>
    <source>
        <tissue evidence="2">Leaf</tissue>
    </source>
</reference>
<proteinExistence type="predicted"/>
<dbReference type="EMBL" id="CP093343">
    <property type="protein sequence ID" value="WOG81473.1"/>
    <property type="molecule type" value="Genomic_DNA"/>
</dbReference>
<dbReference type="PROSITE" id="PS50144">
    <property type="entry name" value="MATH"/>
    <property type="match status" value="2"/>
</dbReference>